<reference evidence="1" key="1">
    <citation type="submission" date="2020-02" db="EMBL/GenBank/DDBJ databases">
        <authorList>
            <person name="Meier V. D."/>
        </authorList>
    </citation>
    <scope>NUCLEOTIDE SEQUENCE</scope>
    <source>
        <strain evidence="1">AVDCRST_MAG93</strain>
    </source>
</reference>
<name>A0A6J4N0E2_9CHLR</name>
<proteinExistence type="predicted"/>
<dbReference type="EMBL" id="CADCTR010002912">
    <property type="protein sequence ID" value="CAA9373922.1"/>
    <property type="molecule type" value="Genomic_DNA"/>
</dbReference>
<gene>
    <name evidence="1" type="ORF">AVDCRST_MAG93-8651</name>
</gene>
<organism evidence="1">
    <name type="scientific">uncultured Chloroflexia bacterium</name>
    <dbReference type="NCBI Taxonomy" id="1672391"/>
    <lineage>
        <taxon>Bacteria</taxon>
        <taxon>Bacillati</taxon>
        <taxon>Chloroflexota</taxon>
        <taxon>Chloroflexia</taxon>
        <taxon>environmental samples</taxon>
    </lineage>
</organism>
<sequence>MSSLEATLLLAMNHGMRHARASVDAGREVVAPTVSRFTRVLLQPEVGC</sequence>
<protein>
    <submittedName>
        <fullName evidence="1">Uncharacterized protein</fullName>
    </submittedName>
</protein>
<evidence type="ECO:0000313" key="1">
    <source>
        <dbReference type="EMBL" id="CAA9373922.1"/>
    </source>
</evidence>
<accession>A0A6J4N0E2</accession>
<dbReference type="AlphaFoldDB" id="A0A6J4N0E2"/>